<name>A0AAU8DR74_9ACTN</name>
<accession>A0AAU8DR74</accession>
<dbReference type="RefSeq" id="WP_353648982.1">
    <property type="nucleotide sequence ID" value="NZ_CP159218.1"/>
</dbReference>
<dbReference type="InterPro" id="IPR000073">
    <property type="entry name" value="AB_hydrolase_1"/>
</dbReference>
<dbReference type="PRINTS" id="PR00111">
    <property type="entry name" value="ABHYDROLASE"/>
</dbReference>
<dbReference type="AlphaFoldDB" id="A0AAU8DR74"/>
<dbReference type="SUPFAM" id="SSF53474">
    <property type="entry name" value="alpha/beta-Hydrolases"/>
    <property type="match status" value="1"/>
</dbReference>
<dbReference type="GO" id="GO:0003824">
    <property type="term" value="F:catalytic activity"/>
    <property type="evidence" value="ECO:0007669"/>
    <property type="project" value="UniProtKB-ARBA"/>
</dbReference>
<dbReference type="EMBL" id="CP159218">
    <property type="protein sequence ID" value="XCG63367.1"/>
    <property type="molecule type" value="Genomic_DNA"/>
</dbReference>
<protein>
    <submittedName>
        <fullName evidence="2">Lysophospholipase</fullName>
    </submittedName>
</protein>
<organism evidence="2">
    <name type="scientific">Nakamurella sp. A5-74</name>
    <dbReference type="NCBI Taxonomy" id="3158264"/>
    <lineage>
        <taxon>Bacteria</taxon>
        <taxon>Bacillati</taxon>
        <taxon>Actinomycetota</taxon>
        <taxon>Actinomycetes</taxon>
        <taxon>Nakamurellales</taxon>
        <taxon>Nakamurellaceae</taxon>
        <taxon>Nakamurella</taxon>
    </lineage>
</organism>
<dbReference type="Pfam" id="PF12146">
    <property type="entry name" value="Hydrolase_4"/>
    <property type="match status" value="1"/>
</dbReference>
<reference evidence="2" key="1">
    <citation type="submission" date="2024-05" db="EMBL/GenBank/DDBJ databases">
        <authorList>
            <person name="Cai S.Y."/>
            <person name="Jin L.M."/>
            <person name="Li H.R."/>
        </authorList>
    </citation>
    <scope>NUCLEOTIDE SEQUENCE</scope>
    <source>
        <strain evidence="2">A5-74</strain>
    </source>
</reference>
<feature type="domain" description="Serine aminopeptidase S33" evidence="1">
    <location>
        <begin position="29"/>
        <end position="255"/>
    </location>
</feature>
<dbReference type="InterPro" id="IPR022742">
    <property type="entry name" value="Hydrolase_4"/>
</dbReference>
<proteinExistence type="predicted"/>
<gene>
    <name evidence="2" type="ORF">ABLG96_19540</name>
</gene>
<dbReference type="PANTHER" id="PTHR11614">
    <property type="entry name" value="PHOSPHOLIPASE-RELATED"/>
    <property type="match status" value="1"/>
</dbReference>
<sequence>MPSSAASTDFRLDGHAGALHTVRWSGEDEPTWVALLCHGYGEHVLRYDWVADVLTRAGAVVYGLDHRGHGTSDGEPVLIEDFEKVVDDFHLLADTVARSRPGLPVVLIGHSMGGMIAARYAQRHGAELAAVVLSGPVLGSWAAVDDLLALEEIPDVPIDPSTLSRDEAVGAAYVADPLVWHGPFKRPTLLALQHSMATIGEAGIIAEPPLLWLHGEDDQLVPIGPSRAGFAEIAPKGAASKSYPGARHEIFNETNKDEVLADVLTFVGLHI</sequence>
<dbReference type="InterPro" id="IPR029058">
    <property type="entry name" value="AB_hydrolase_fold"/>
</dbReference>
<dbReference type="InterPro" id="IPR051044">
    <property type="entry name" value="MAG_DAG_Lipase"/>
</dbReference>
<evidence type="ECO:0000259" key="1">
    <source>
        <dbReference type="Pfam" id="PF12146"/>
    </source>
</evidence>
<evidence type="ECO:0000313" key="2">
    <source>
        <dbReference type="EMBL" id="XCG63367.1"/>
    </source>
</evidence>
<dbReference type="Gene3D" id="3.40.50.1820">
    <property type="entry name" value="alpha/beta hydrolase"/>
    <property type="match status" value="1"/>
</dbReference>